<dbReference type="SUPFAM" id="SSF51197">
    <property type="entry name" value="Clavaminate synthase-like"/>
    <property type="match status" value="1"/>
</dbReference>
<dbReference type="InParanoid" id="A0A3N4M8C7"/>
<keyword evidence="2" id="KW-1185">Reference proteome</keyword>
<accession>A0A3N4M8C7</accession>
<name>A0A3N4M8C7_9PEZI</name>
<dbReference type="AlphaFoldDB" id="A0A3N4M8C7"/>
<organism evidence="1 2">
    <name type="scientific">Terfezia boudieri ATCC MYA-4762</name>
    <dbReference type="NCBI Taxonomy" id="1051890"/>
    <lineage>
        <taxon>Eukaryota</taxon>
        <taxon>Fungi</taxon>
        <taxon>Dikarya</taxon>
        <taxon>Ascomycota</taxon>
        <taxon>Pezizomycotina</taxon>
        <taxon>Pezizomycetes</taxon>
        <taxon>Pezizales</taxon>
        <taxon>Pezizaceae</taxon>
        <taxon>Terfezia</taxon>
    </lineage>
</organism>
<evidence type="ECO:0000313" key="1">
    <source>
        <dbReference type="EMBL" id="RPB26165.1"/>
    </source>
</evidence>
<sequence length="200" mass="22501">MRKEAKTVGKSRPEIEFMTNQTPTKTFVDLHSDRENRQAYVNAHVSHQLGDSKITVLELAWQGLLGTIAFHTGPGEVLFVPAGWFHATYTLESGFLIGIDFLLPRPSRQELLAAALKDEWEIANRVQSQEDADETSELLLGLATQLMKEDKTAPSDALLASIQGLLEWERKLKTVVEEEYSARIQRAVEKIQKYVTAYAT</sequence>
<dbReference type="Gene3D" id="2.60.120.650">
    <property type="entry name" value="Cupin"/>
    <property type="match status" value="1"/>
</dbReference>
<dbReference type="Proteomes" id="UP000267821">
    <property type="component" value="Unassembled WGS sequence"/>
</dbReference>
<dbReference type="EMBL" id="ML121535">
    <property type="protein sequence ID" value="RPB26165.1"/>
    <property type="molecule type" value="Genomic_DNA"/>
</dbReference>
<proteinExistence type="predicted"/>
<reference evidence="1 2" key="1">
    <citation type="journal article" date="2018" name="Nat. Ecol. Evol.">
        <title>Pezizomycetes genomes reveal the molecular basis of ectomycorrhizal truffle lifestyle.</title>
        <authorList>
            <person name="Murat C."/>
            <person name="Payen T."/>
            <person name="Noel B."/>
            <person name="Kuo A."/>
            <person name="Morin E."/>
            <person name="Chen J."/>
            <person name="Kohler A."/>
            <person name="Krizsan K."/>
            <person name="Balestrini R."/>
            <person name="Da Silva C."/>
            <person name="Montanini B."/>
            <person name="Hainaut M."/>
            <person name="Levati E."/>
            <person name="Barry K.W."/>
            <person name="Belfiori B."/>
            <person name="Cichocki N."/>
            <person name="Clum A."/>
            <person name="Dockter R.B."/>
            <person name="Fauchery L."/>
            <person name="Guy J."/>
            <person name="Iotti M."/>
            <person name="Le Tacon F."/>
            <person name="Lindquist E.A."/>
            <person name="Lipzen A."/>
            <person name="Malagnac F."/>
            <person name="Mello A."/>
            <person name="Molinier V."/>
            <person name="Miyauchi S."/>
            <person name="Poulain J."/>
            <person name="Riccioni C."/>
            <person name="Rubini A."/>
            <person name="Sitrit Y."/>
            <person name="Splivallo R."/>
            <person name="Traeger S."/>
            <person name="Wang M."/>
            <person name="Zifcakova L."/>
            <person name="Wipf D."/>
            <person name="Zambonelli A."/>
            <person name="Paolocci F."/>
            <person name="Nowrousian M."/>
            <person name="Ottonello S."/>
            <person name="Baldrian P."/>
            <person name="Spatafora J.W."/>
            <person name="Henrissat B."/>
            <person name="Nagy L.G."/>
            <person name="Aury J.M."/>
            <person name="Wincker P."/>
            <person name="Grigoriev I.V."/>
            <person name="Bonfante P."/>
            <person name="Martin F.M."/>
        </authorList>
    </citation>
    <scope>NUCLEOTIDE SEQUENCE [LARGE SCALE GENOMIC DNA]</scope>
    <source>
        <strain evidence="1 2">ATCC MYA-4762</strain>
    </source>
</reference>
<evidence type="ECO:0000313" key="2">
    <source>
        <dbReference type="Proteomes" id="UP000267821"/>
    </source>
</evidence>
<gene>
    <name evidence="1" type="ORF">L211DRAFT_847328</name>
</gene>
<dbReference type="OrthoDB" id="5468313at2759"/>
<evidence type="ECO:0008006" key="3">
    <source>
        <dbReference type="Google" id="ProtNLM"/>
    </source>
</evidence>
<protein>
    <recommendedName>
        <fullName evidence="3">JmjC domain-containing protein</fullName>
    </recommendedName>
</protein>